<reference evidence="3" key="1">
    <citation type="submission" date="2015-01" db="EMBL/GenBank/DDBJ databases">
        <title>Flavisolibacter sp./LCS9/ whole genome sequencing.</title>
        <authorList>
            <person name="Kim M.K."/>
            <person name="Srinivasan S."/>
            <person name="Lee J.-J."/>
        </authorList>
    </citation>
    <scope>NUCLEOTIDE SEQUENCE [LARGE SCALE GENOMIC DNA]</scope>
    <source>
        <strain evidence="3">LCS9</strain>
    </source>
</reference>
<keyword evidence="2" id="KW-0378">Hydrolase</keyword>
<dbReference type="PANTHER" id="PTHR30383">
    <property type="entry name" value="THIOESTERASE 1/PROTEASE 1/LYSOPHOSPHOLIPASE L1"/>
    <property type="match status" value="1"/>
</dbReference>
<dbReference type="EMBL" id="CP011390">
    <property type="protein sequence ID" value="ANE53634.1"/>
    <property type="molecule type" value="Genomic_DNA"/>
</dbReference>
<dbReference type="SUPFAM" id="SSF52266">
    <property type="entry name" value="SGNH hydrolase"/>
    <property type="match status" value="1"/>
</dbReference>
<protein>
    <submittedName>
        <fullName evidence="2">Acylhydrolase</fullName>
    </submittedName>
</protein>
<dbReference type="InterPro" id="IPR036514">
    <property type="entry name" value="SGNH_hydro_sf"/>
</dbReference>
<dbReference type="InterPro" id="IPR013830">
    <property type="entry name" value="SGNH_hydro"/>
</dbReference>
<evidence type="ECO:0000313" key="3">
    <source>
        <dbReference type="Proteomes" id="UP000077177"/>
    </source>
</evidence>
<evidence type="ECO:0000259" key="1">
    <source>
        <dbReference type="Pfam" id="PF13472"/>
    </source>
</evidence>
<gene>
    <name evidence="2" type="ORF">SY85_20725</name>
</gene>
<organism evidence="2 3">
    <name type="scientific">Flavisolibacter tropicus</name>
    <dbReference type="NCBI Taxonomy" id="1492898"/>
    <lineage>
        <taxon>Bacteria</taxon>
        <taxon>Pseudomonadati</taxon>
        <taxon>Bacteroidota</taxon>
        <taxon>Chitinophagia</taxon>
        <taxon>Chitinophagales</taxon>
        <taxon>Chitinophagaceae</taxon>
        <taxon>Flavisolibacter</taxon>
    </lineage>
</organism>
<dbReference type="AlphaFoldDB" id="A0A172U3C3"/>
<dbReference type="KEGG" id="fla:SY85_20725"/>
<proteinExistence type="predicted"/>
<dbReference type="Gene3D" id="3.40.50.1110">
    <property type="entry name" value="SGNH hydrolase"/>
    <property type="match status" value="1"/>
</dbReference>
<keyword evidence="3" id="KW-1185">Reference proteome</keyword>
<dbReference type="GO" id="GO:0004622">
    <property type="term" value="F:phosphatidylcholine lysophospholipase activity"/>
    <property type="evidence" value="ECO:0007669"/>
    <property type="project" value="TreeGrafter"/>
</dbReference>
<dbReference type="CDD" id="cd04501">
    <property type="entry name" value="SGNH_hydrolase_like_4"/>
    <property type="match status" value="1"/>
</dbReference>
<dbReference type="Pfam" id="PF13472">
    <property type="entry name" value="Lipase_GDSL_2"/>
    <property type="match status" value="1"/>
</dbReference>
<dbReference type="Proteomes" id="UP000077177">
    <property type="component" value="Chromosome"/>
</dbReference>
<name>A0A172U3C3_9BACT</name>
<feature type="domain" description="SGNH hydrolase-type esterase" evidence="1">
    <location>
        <begin position="45"/>
        <end position="208"/>
    </location>
</feature>
<dbReference type="InterPro" id="IPR051532">
    <property type="entry name" value="Ester_Hydrolysis_Enzymes"/>
</dbReference>
<dbReference type="PANTHER" id="PTHR30383:SF5">
    <property type="entry name" value="SGNH HYDROLASE-TYPE ESTERASE DOMAIN-CONTAINING PROTEIN"/>
    <property type="match status" value="1"/>
</dbReference>
<reference evidence="2 3" key="2">
    <citation type="journal article" date="2016" name="Int. J. Syst. Evol. Microbiol.">
        <title>Flavisolibacter tropicus sp. nov., isolated from tropical soil.</title>
        <authorList>
            <person name="Lee J.J."/>
            <person name="Kang M.S."/>
            <person name="Kim G.S."/>
            <person name="Lee C.S."/>
            <person name="Lim S."/>
            <person name="Lee J."/>
            <person name="Roh S.H."/>
            <person name="Kang H."/>
            <person name="Ha J.M."/>
            <person name="Bae S."/>
            <person name="Jung H.Y."/>
            <person name="Kim M.K."/>
        </authorList>
    </citation>
    <scope>NUCLEOTIDE SEQUENCE [LARGE SCALE GENOMIC DNA]</scope>
    <source>
        <strain evidence="2 3">LCS9</strain>
    </source>
</reference>
<dbReference type="STRING" id="1492898.SY85_20725"/>
<evidence type="ECO:0000313" key="2">
    <source>
        <dbReference type="EMBL" id="ANE53634.1"/>
    </source>
</evidence>
<accession>A0A172U3C3</accession>
<sequence length="224" mass="25238">MLSFLSLWAFGQDDAMKTDWANLKRYAADNKQLPPPTAKEKRVVFMGNSITEGWRKADSAFFAGKPYINRGISGQTTPQMLLRFRQDVIELKPAVVVILAGTNDIAENTGPITLEAILGNIVSMAELAKANHIRVVLSSVLPAYSYRWRPQIQPIEKIAALNAMIKEYCTKNKLVYVDYYSAMVDERRGLDKRYTNDEVHPTLAGYKVMEPLVEKAIAEALKRK</sequence>
<dbReference type="PATRIC" id="fig|1492898.3.peg.4501"/>